<name>A0AC61PLR6_9FIRM</name>
<comment type="caution">
    <text evidence="1">The sequence shown here is derived from an EMBL/GenBank/DDBJ whole genome shotgun (WGS) entry which is preliminary data.</text>
</comment>
<gene>
    <name evidence="1" type="ORF">SAMN06297397_1741</name>
</gene>
<keyword evidence="2" id="KW-1185">Reference proteome</keyword>
<evidence type="ECO:0000313" key="2">
    <source>
        <dbReference type="Proteomes" id="UP000192328"/>
    </source>
</evidence>
<sequence>MAENDMLILQDLRKTFNPGTVMRKMALAGVDLTLRKGDFITVIGGNGAGKSTMLNAIAGTFQVDNGTILLGGRDVTHLPEHKRAAFLGRVFQDPMTGTAASMNIEENLALANRRGQHRGLRWGISAKERALYREKLASLDLGLESRMGSKVGLLSGGQRQALTLLMATLKQPELLLLDEHTAALDPKTAEKVLRLTKHLIEENGLTALMVTHNMKDALALGNRTIMMHEGKVILDLDAEQKQHMTVEDLLAQFEKASGRELSNDRMLLT</sequence>
<dbReference type="EMBL" id="FWXZ01000003">
    <property type="protein sequence ID" value="SMC64644.1"/>
    <property type="molecule type" value="Genomic_DNA"/>
</dbReference>
<keyword evidence="1" id="KW-0547">Nucleotide-binding</keyword>
<dbReference type="Proteomes" id="UP000192328">
    <property type="component" value="Unassembled WGS sequence"/>
</dbReference>
<accession>A0AC61PLR6</accession>
<reference evidence="1" key="1">
    <citation type="submission" date="2017-04" db="EMBL/GenBank/DDBJ databases">
        <authorList>
            <person name="Varghese N."/>
            <person name="Submissions S."/>
        </authorList>
    </citation>
    <scope>NUCLEOTIDE SEQUENCE</scope>
    <source>
        <strain evidence="1">WTE2008</strain>
    </source>
</reference>
<proteinExistence type="predicted"/>
<protein>
    <submittedName>
        <fullName evidence="1">ABC transport system ATP-binding protein</fullName>
    </submittedName>
</protein>
<evidence type="ECO:0000313" key="1">
    <source>
        <dbReference type="EMBL" id="SMC64644.1"/>
    </source>
</evidence>
<keyword evidence="1" id="KW-0067">ATP-binding</keyword>
<organism evidence="1 2">
    <name type="scientific">Aristaeella lactis</name>
    <dbReference type="NCBI Taxonomy" id="3046383"/>
    <lineage>
        <taxon>Bacteria</taxon>
        <taxon>Bacillati</taxon>
        <taxon>Bacillota</taxon>
        <taxon>Clostridia</taxon>
        <taxon>Eubacteriales</taxon>
        <taxon>Aristaeellaceae</taxon>
        <taxon>Aristaeella</taxon>
    </lineage>
</organism>